<evidence type="ECO:0000313" key="3">
    <source>
        <dbReference type="Proteomes" id="UP000198287"/>
    </source>
</evidence>
<feature type="compositionally biased region" description="Polar residues" evidence="1">
    <location>
        <begin position="201"/>
        <end position="218"/>
    </location>
</feature>
<organism evidence="2 3">
    <name type="scientific">Folsomia candida</name>
    <name type="common">Springtail</name>
    <dbReference type="NCBI Taxonomy" id="158441"/>
    <lineage>
        <taxon>Eukaryota</taxon>
        <taxon>Metazoa</taxon>
        <taxon>Ecdysozoa</taxon>
        <taxon>Arthropoda</taxon>
        <taxon>Hexapoda</taxon>
        <taxon>Collembola</taxon>
        <taxon>Entomobryomorpha</taxon>
        <taxon>Isotomoidea</taxon>
        <taxon>Isotomidae</taxon>
        <taxon>Proisotominae</taxon>
        <taxon>Folsomia</taxon>
    </lineage>
</organism>
<gene>
    <name evidence="2" type="ORF">Fcan01_24592</name>
</gene>
<evidence type="ECO:0000313" key="2">
    <source>
        <dbReference type="EMBL" id="OXA40715.1"/>
    </source>
</evidence>
<keyword evidence="3" id="KW-1185">Reference proteome</keyword>
<evidence type="ECO:0000256" key="1">
    <source>
        <dbReference type="SAM" id="MobiDB-lite"/>
    </source>
</evidence>
<protein>
    <submittedName>
        <fullName evidence="2">Uncharacterized protein</fullName>
    </submittedName>
</protein>
<comment type="caution">
    <text evidence="2">The sequence shown here is derived from an EMBL/GenBank/DDBJ whole genome shotgun (WGS) entry which is preliminary data.</text>
</comment>
<reference evidence="2 3" key="1">
    <citation type="submission" date="2015-12" db="EMBL/GenBank/DDBJ databases">
        <title>The genome of Folsomia candida.</title>
        <authorList>
            <person name="Faddeeva A."/>
            <person name="Derks M.F."/>
            <person name="Anvar Y."/>
            <person name="Smit S."/>
            <person name="Van Straalen N."/>
            <person name="Roelofs D."/>
        </authorList>
    </citation>
    <scope>NUCLEOTIDE SEQUENCE [LARGE SCALE GENOMIC DNA]</scope>
    <source>
        <strain evidence="2 3">VU population</strain>
        <tissue evidence="2">Whole body</tissue>
    </source>
</reference>
<feature type="region of interest" description="Disordered" evidence="1">
    <location>
        <begin position="198"/>
        <end position="218"/>
    </location>
</feature>
<dbReference type="AlphaFoldDB" id="A0A226D568"/>
<sequence length="435" mass="47665">MTSRQYSLFSLSSARAKARREKFAQTRKSLSATWGSDSAGCILELPSPTIGTPPKHLYLLPHAISPLAIFTTRTGTATAVHSSSGEDLLEGGGGPSCSSAEGGRCCSAAGGSGPLRRKPTMMPPPVLAGGVRRKHRPCFRRDAPRLAPTKEQPAHLEASASTPINPFLSSSLSEDGFPGLRERSKSFSDFSKSWEPFIPLGQNSKTSSPLPAKRTTQPPSRLDLFQMRNSLDHQNWICEKCEADATCVLVAQKKQQQSKILPAKSKILKGPATTVFGDASPPFFRKANTLPEQEKDSRILVAMRNADKRREFFARKHTNSAPDRYTGFSETATSSSTPMAGTTTMTGWNENSLAENILDTTRRICGNCREPITKCLDGVLRVTRKGDTSTITPPSVEGGPSQYNLRFFSKFVRWLEFLKIFEVKVEKTADFFQAQ</sequence>
<proteinExistence type="predicted"/>
<feature type="region of interest" description="Disordered" evidence="1">
    <location>
        <begin position="109"/>
        <end position="170"/>
    </location>
</feature>
<accession>A0A226D568</accession>
<feature type="compositionally biased region" description="Polar residues" evidence="1">
    <location>
        <begin position="159"/>
        <end position="170"/>
    </location>
</feature>
<dbReference type="EMBL" id="LNIX01000032">
    <property type="protein sequence ID" value="OXA40715.1"/>
    <property type="molecule type" value="Genomic_DNA"/>
</dbReference>
<name>A0A226D568_FOLCA</name>
<dbReference type="Proteomes" id="UP000198287">
    <property type="component" value="Unassembled WGS sequence"/>
</dbReference>